<protein>
    <submittedName>
        <fullName evidence="2">Uncharacterized protein</fullName>
    </submittedName>
</protein>
<proteinExistence type="predicted"/>
<reference evidence="2 3" key="1">
    <citation type="submission" date="2016-01" db="EMBL/GenBank/DDBJ databases">
        <title>Biosynthesis of antibiotic leucinostatins and their inhibition on Phytophthora in bio-control Purpureocillium lilacinum.</title>
        <authorList>
            <person name="Wang G."/>
            <person name="Liu Z."/>
            <person name="Lin R."/>
            <person name="Li E."/>
            <person name="Mao Z."/>
            <person name="Ling J."/>
            <person name="Yin W."/>
            <person name="Xie B."/>
        </authorList>
    </citation>
    <scope>NUCLEOTIDE SEQUENCE [LARGE SCALE GENOMIC DNA]</scope>
    <source>
        <strain evidence="2">PLBJ-1</strain>
    </source>
</reference>
<comment type="caution">
    <text evidence="2">The sequence shown here is derived from an EMBL/GenBank/DDBJ whole genome shotgun (WGS) entry which is preliminary data.</text>
</comment>
<sequence>MTPSVMLTSAASLPASPLSVSMLSGQGKKGGRWKGDGDAPTRCRSHTPVGLVAALLGAALHAGTHLADAAAEAGDVVCRRAGRRGDARGPARPAAVGHVVEDLGDCRLVEDASGRYRSGDEREEGARLGLHFCVAAVCVVSWSVERAVKVGWTAPRVTYILSGRVPAVERESWKNDGRVHLMEDWRELQQ</sequence>
<dbReference type="EMBL" id="LSBH01000001">
    <property type="protein sequence ID" value="OAQ86273.1"/>
    <property type="molecule type" value="Genomic_DNA"/>
</dbReference>
<evidence type="ECO:0000256" key="1">
    <source>
        <dbReference type="SAM" id="MobiDB-lite"/>
    </source>
</evidence>
<feature type="region of interest" description="Disordered" evidence="1">
    <location>
        <begin position="21"/>
        <end position="41"/>
    </location>
</feature>
<evidence type="ECO:0000313" key="3">
    <source>
        <dbReference type="Proteomes" id="UP000078240"/>
    </source>
</evidence>
<dbReference type="Proteomes" id="UP000078240">
    <property type="component" value="Unassembled WGS sequence"/>
</dbReference>
<organism evidence="2 3">
    <name type="scientific">Purpureocillium lilacinum</name>
    <name type="common">Paecilomyces lilacinus</name>
    <dbReference type="NCBI Taxonomy" id="33203"/>
    <lineage>
        <taxon>Eukaryota</taxon>
        <taxon>Fungi</taxon>
        <taxon>Dikarya</taxon>
        <taxon>Ascomycota</taxon>
        <taxon>Pezizomycotina</taxon>
        <taxon>Sordariomycetes</taxon>
        <taxon>Hypocreomycetidae</taxon>
        <taxon>Hypocreales</taxon>
        <taxon>Ophiocordycipitaceae</taxon>
        <taxon>Purpureocillium</taxon>
    </lineage>
</organism>
<gene>
    <name evidence="2" type="ORF">VFPBJ_00313</name>
</gene>
<accession>A0A179H9T9</accession>
<name>A0A179H9T9_PURLI</name>
<dbReference type="AlphaFoldDB" id="A0A179H9T9"/>
<evidence type="ECO:0000313" key="2">
    <source>
        <dbReference type="EMBL" id="OAQ86273.1"/>
    </source>
</evidence>